<dbReference type="Proteomes" id="UP000077355">
    <property type="component" value="Unassembled WGS sequence"/>
</dbReference>
<dbReference type="EMBL" id="LVJI01000048">
    <property type="protein sequence ID" value="OAB41173.1"/>
    <property type="molecule type" value="Genomic_DNA"/>
</dbReference>
<reference evidence="1 2" key="1">
    <citation type="submission" date="2016-03" db="EMBL/GenBank/DDBJ databases">
        <title>Draft genome sequence of Paenibacillus antarcticus CECT 5836.</title>
        <authorList>
            <person name="Shin S.-K."/>
            <person name="Yi H."/>
        </authorList>
    </citation>
    <scope>NUCLEOTIDE SEQUENCE [LARGE SCALE GENOMIC DNA]</scope>
    <source>
        <strain evidence="1 2">CECT 5836</strain>
    </source>
</reference>
<keyword evidence="2" id="KW-1185">Reference proteome</keyword>
<evidence type="ECO:0000313" key="1">
    <source>
        <dbReference type="EMBL" id="OAB41173.1"/>
    </source>
</evidence>
<comment type="caution">
    <text evidence="1">The sequence shown here is derived from an EMBL/GenBank/DDBJ whole genome shotgun (WGS) entry which is preliminary data.</text>
</comment>
<protein>
    <submittedName>
        <fullName evidence="1">Uncharacterized protein</fullName>
    </submittedName>
</protein>
<name>A0A162MAL9_9BACL</name>
<organism evidence="1 2">
    <name type="scientific">Paenibacillus antarcticus</name>
    <dbReference type="NCBI Taxonomy" id="253703"/>
    <lineage>
        <taxon>Bacteria</taxon>
        <taxon>Bacillati</taxon>
        <taxon>Bacillota</taxon>
        <taxon>Bacilli</taxon>
        <taxon>Bacillales</taxon>
        <taxon>Paenibacillaceae</taxon>
        <taxon>Paenibacillus</taxon>
    </lineage>
</organism>
<gene>
    <name evidence="1" type="ORF">PBAT_21695</name>
</gene>
<sequence length="761" mass="83202">MTFTKKMTVSVLVLSMITVSLGGLPMSQKGFTKKVGFIQSANAAELEPRSFPVFDRISELYATLISSDPADMQAVINLRTELNALEFSENQYLIDPIWNKISAKIPPFVDQVELKASLFRLLKAIGSIQSLADVEAFKSDPEFQTTLKLISAASGNMNANIDDLLVFLFGDGGSRVGVEGAVRSSLANMPLLQLVGLVSNTQGTTEILLQAIDKQMSETDTYKMSAILNKLDISSQDIRTLVTNVQAKLTNDDAALQAISFAYIRSATQATFENSENGRKQSYSLKLFEQEIPSLVLKWSKVSGSNDVIVAPNGVITIPEGVQSGSAVIRAMIVNPYGGFAKVIFEKEVTLVDDTVVQENVFPVEEFLQRWNKITDALVAGGSSDVNNVRKLRDELIGLSFAKDQAWIDRIWHPIVQNLPESVDQVALKNSLFDIIKSVGSIQYDVEAAQMETVRANPEFRATLKTLAIAAEVPTLTIDDILIMMFGDGRENGGVEKIVRNTLANMSSNELDKLLSNKDGLDTVKSSALSEVLSDKNGYAVSDAMYNLGVRPDDFASMVTKFKSKLKNDEKAIKAMNAAFIHSEAESTVKITDNGRQHVYGMTFLGVEIPASSLKWKKVSGSKDVKVDSKGEVKISNKVETGTVVIQASLAHFLGGSSKVVFEQEVTLVNDDFGKDPAAEIQKIVKTFDSTVTEIKKRLGVATTDAEKVQLLVEVIQAGNDSFEQISPIEITKSIKTKAINNIKKQVTQMSNLIIESLMKF</sequence>
<accession>A0A162MAL9</accession>
<dbReference type="AlphaFoldDB" id="A0A162MAL9"/>
<proteinExistence type="predicted"/>
<evidence type="ECO:0000313" key="2">
    <source>
        <dbReference type="Proteomes" id="UP000077355"/>
    </source>
</evidence>
<dbReference type="RefSeq" id="WP_068652768.1">
    <property type="nucleotide sequence ID" value="NZ_CP043611.1"/>
</dbReference>
<dbReference type="OrthoDB" id="2487047at2"/>